<sequence>MSHNNHHHFLDVFSERSLTIYRLWMIIDKLQYNTRGRKVLTLDKLCIFDAIISDNSITNSVCRFFNPNLDSVSNDNDDILVNSSQMLRTVMKTGNVRERVMELYMLEMIDIEIVKGEIYVSVINKIDIKIENDLVNDWETNLQKSKSLVAKSFNQLIGSLTGALYE</sequence>
<proteinExistence type="predicted"/>
<dbReference type="EMBL" id="MDBS01000056">
    <property type="protein sequence ID" value="PMP25520.1"/>
    <property type="molecule type" value="Genomic_DNA"/>
</dbReference>
<accession>A0A7Z1MFR4</accession>
<dbReference type="AlphaFoldDB" id="A0A7Z1MFR4"/>
<gene>
    <name evidence="1" type="ORF">BCS90_01910</name>
</gene>
<name>A0A7Z1MFR4_9VIBR</name>
<reference evidence="1" key="1">
    <citation type="submission" date="2016-07" db="EMBL/GenBank/DDBJ databases">
        <authorList>
            <person name="Kauffman K."/>
            <person name="Arevalo P."/>
            <person name="Polz M.F."/>
        </authorList>
    </citation>
    <scope>NUCLEOTIDE SEQUENCE</scope>
    <source>
        <strain evidence="1">10N.222.46.E12</strain>
    </source>
</reference>
<dbReference type="RefSeq" id="WP_016791726.1">
    <property type="nucleotide sequence ID" value="NZ_CP170589.1"/>
</dbReference>
<evidence type="ECO:0000313" key="1">
    <source>
        <dbReference type="EMBL" id="PMP25520.1"/>
    </source>
</evidence>
<protein>
    <submittedName>
        <fullName evidence="1">Uncharacterized protein</fullName>
    </submittedName>
</protein>
<organism evidence="1">
    <name type="scientific">Vibrio cyclitrophicus</name>
    <dbReference type="NCBI Taxonomy" id="47951"/>
    <lineage>
        <taxon>Bacteria</taxon>
        <taxon>Pseudomonadati</taxon>
        <taxon>Pseudomonadota</taxon>
        <taxon>Gammaproteobacteria</taxon>
        <taxon>Vibrionales</taxon>
        <taxon>Vibrionaceae</taxon>
        <taxon>Vibrio</taxon>
    </lineage>
</organism>
<reference evidence="1" key="2">
    <citation type="journal article" date="2018" name="Nature">
        <title>A major lineage of non-tailed dsDNA viruses as unrecognized killers of marine bacteria.</title>
        <authorList>
            <person name="Kauffman K.M."/>
            <person name="Hussain F.A."/>
            <person name="Yang J."/>
            <person name="Arevalo P."/>
            <person name="Brown J.M."/>
            <person name="Chang W.K."/>
            <person name="VanInsberghe D."/>
            <person name="Elsherbini J."/>
            <person name="Sharma R.S."/>
            <person name="Cutler M.B."/>
            <person name="Kelly L."/>
            <person name="Polz M.F."/>
        </authorList>
    </citation>
    <scope>NUCLEOTIDE SEQUENCE</scope>
    <source>
        <strain evidence="1">10N.222.46.E12</strain>
    </source>
</reference>
<comment type="caution">
    <text evidence="1">The sequence shown here is derived from an EMBL/GenBank/DDBJ whole genome shotgun (WGS) entry which is preliminary data.</text>
</comment>